<sequence length="167" mass="19592">MRLLLPLIWILSAFKWSDWRNWKSYYPTILFFIVGDLIYNFIAYNHPLWEPTSPKLGVTLSVLLVNVTCWPASTLLYLTHFPLVGKLKKALYILKWVVLFTLIELICSWFGNFKYSNGWNIGWSILFDTVMFPLLKIHHEKPPIAWALAFLLGTTIVFYFIPLSSMK</sequence>
<dbReference type="EMBL" id="OMOF01000471">
    <property type="protein sequence ID" value="SPF51613.1"/>
    <property type="molecule type" value="Genomic_DNA"/>
</dbReference>
<keyword evidence="1" id="KW-1133">Transmembrane helix</keyword>
<name>A0A2U3LI79_9FIRM</name>
<dbReference type="AlphaFoldDB" id="A0A2U3LI79"/>
<proteinExistence type="predicted"/>
<keyword evidence="1" id="KW-0472">Membrane</keyword>
<accession>A0A2U3LI79</accession>
<evidence type="ECO:0000313" key="3">
    <source>
        <dbReference type="Proteomes" id="UP000238916"/>
    </source>
</evidence>
<dbReference type="Proteomes" id="UP000238916">
    <property type="component" value="Unassembled WGS sequence"/>
</dbReference>
<feature type="transmembrane region" description="Helical" evidence="1">
    <location>
        <begin position="143"/>
        <end position="161"/>
    </location>
</feature>
<keyword evidence="1" id="KW-0812">Transmembrane</keyword>
<dbReference type="NCBIfam" id="NF041644">
    <property type="entry name" value="CBO0543_fam"/>
    <property type="match status" value="1"/>
</dbReference>
<dbReference type="InterPro" id="IPR048147">
    <property type="entry name" value="CBO0543-like"/>
</dbReference>
<organism evidence="2 3">
    <name type="scientific">Candidatus Desulfosporosinus infrequens</name>
    <dbReference type="NCBI Taxonomy" id="2043169"/>
    <lineage>
        <taxon>Bacteria</taxon>
        <taxon>Bacillati</taxon>
        <taxon>Bacillota</taxon>
        <taxon>Clostridia</taxon>
        <taxon>Eubacteriales</taxon>
        <taxon>Desulfitobacteriaceae</taxon>
        <taxon>Desulfosporosinus</taxon>
    </lineage>
</organism>
<evidence type="ECO:0000256" key="1">
    <source>
        <dbReference type="SAM" id="Phobius"/>
    </source>
</evidence>
<dbReference type="OrthoDB" id="2628935at2"/>
<gene>
    <name evidence="2" type="ORF">SBF1_5220006</name>
</gene>
<protein>
    <submittedName>
        <fullName evidence="2">Uncharacterized protein</fullName>
    </submittedName>
</protein>
<feature type="transmembrane region" description="Helical" evidence="1">
    <location>
        <begin position="25"/>
        <end position="44"/>
    </location>
</feature>
<reference evidence="3" key="1">
    <citation type="submission" date="2018-02" db="EMBL/GenBank/DDBJ databases">
        <authorList>
            <person name="Hausmann B."/>
        </authorList>
    </citation>
    <scope>NUCLEOTIDE SEQUENCE [LARGE SCALE GENOMIC DNA]</scope>
    <source>
        <strain evidence="3">Peat soil MAG SbF1</strain>
    </source>
</reference>
<feature type="transmembrane region" description="Helical" evidence="1">
    <location>
        <begin position="90"/>
        <end position="111"/>
    </location>
</feature>
<evidence type="ECO:0000313" key="2">
    <source>
        <dbReference type="EMBL" id="SPF51613.1"/>
    </source>
</evidence>
<feature type="transmembrane region" description="Helical" evidence="1">
    <location>
        <begin position="56"/>
        <end position="78"/>
    </location>
</feature>